<keyword evidence="2" id="KW-0238">DNA-binding</keyword>
<dbReference type="Pfam" id="PF00392">
    <property type="entry name" value="GntR"/>
    <property type="match status" value="1"/>
</dbReference>
<accession>A0A443K545</accession>
<dbReference type="Proteomes" id="UP000284476">
    <property type="component" value="Unassembled WGS sequence"/>
</dbReference>
<proteinExistence type="predicted"/>
<dbReference type="Pfam" id="PF07729">
    <property type="entry name" value="FCD"/>
    <property type="match status" value="1"/>
</dbReference>
<evidence type="ECO:0000256" key="3">
    <source>
        <dbReference type="ARBA" id="ARBA00023163"/>
    </source>
</evidence>
<protein>
    <submittedName>
        <fullName evidence="6">GntR family transcriptional regulator</fullName>
    </submittedName>
</protein>
<dbReference type="EMBL" id="SAUX01000018">
    <property type="protein sequence ID" value="RWR27876.1"/>
    <property type="molecule type" value="Genomic_DNA"/>
</dbReference>
<evidence type="ECO:0000313" key="7">
    <source>
        <dbReference type="EMBL" id="RWR27876.1"/>
    </source>
</evidence>
<evidence type="ECO:0000259" key="5">
    <source>
        <dbReference type="PROSITE" id="PS50949"/>
    </source>
</evidence>
<dbReference type="EMBL" id="SAUZ01000016">
    <property type="protein sequence ID" value="RWR19226.1"/>
    <property type="molecule type" value="Genomic_DNA"/>
</dbReference>
<dbReference type="PANTHER" id="PTHR43537">
    <property type="entry name" value="TRANSCRIPTIONAL REGULATOR, GNTR FAMILY"/>
    <property type="match status" value="1"/>
</dbReference>
<organism evidence="6 8">
    <name type="scientific">Paenirhodobacter populi</name>
    <dbReference type="NCBI Taxonomy" id="2306993"/>
    <lineage>
        <taxon>Bacteria</taxon>
        <taxon>Pseudomonadati</taxon>
        <taxon>Pseudomonadota</taxon>
        <taxon>Alphaproteobacteria</taxon>
        <taxon>Rhodobacterales</taxon>
        <taxon>Rhodobacter group</taxon>
        <taxon>Paenirhodobacter</taxon>
    </lineage>
</organism>
<evidence type="ECO:0000313" key="9">
    <source>
        <dbReference type="Proteomes" id="UP000285295"/>
    </source>
</evidence>
<dbReference type="Gene3D" id="1.10.10.10">
    <property type="entry name" value="Winged helix-like DNA-binding domain superfamily/Winged helix DNA-binding domain"/>
    <property type="match status" value="1"/>
</dbReference>
<dbReference type="Gene3D" id="1.20.120.530">
    <property type="entry name" value="GntR ligand-binding domain-like"/>
    <property type="match status" value="1"/>
</dbReference>
<dbReference type="OrthoDB" id="9028214at2"/>
<reference evidence="8 9" key="2">
    <citation type="submission" date="2019-01" db="EMBL/GenBank/DDBJ databases">
        <authorList>
            <person name="Li Y."/>
        </authorList>
    </citation>
    <scope>NUCLEOTIDE SEQUENCE [LARGE SCALE GENOMIC DNA]</scope>
    <source>
        <strain evidence="7 9">D19-10-3-21</strain>
        <strain evidence="6 8">SK2B-1</strain>
    </source>
</reference>
<evidence type="ECO:0000313" key="8">
    <source>
        <dbReference type="Proteomes" id="UP000284476"/>
    </source>
</evidence>
<dbReference type="PROSITE" id="PS50949">
    <property type="entry name" value="HTH_GNTR"/>
    <property type="match status" value="1"/>
</dbReference>
<evidence type="ECO:0000256" key="1">
    <source>
        <dbReference type="ARBA" id="ARBA00023015"/>
    </source>
</evidence>
<dbReference type="SMART" id="SM00345">
    <property type="entry name" value="HTH_GNTR"/>
    <property type="match status" value="1"/>
</dbReference>
<feature type="region of interest" description="Disordered" evidence="4">
    <location>
        <begin position="1"/>
        <end position="22"/>
    </location>
</feature>
<dbReference type="Proteomes" id="UP000285295">
    <property type="component" value="Unassembled WGS sequence"/>
</dbReference>
<dbReference type="RefSeq" id="WP_128209385.1">
    <property type="nucleotide sequence ID" value="NZ_JBHRSO010000051.1"/>
</dbReference>
<dbReference type="InterPro" id="IPR008920">
    <property type="entry name" value="TF_FadR/GntR_C"/>
</dbReference>
<accession>A0A443JF77</accession>
<evidence type="ECO:0000313" key="6">
    <source>
        <dbReference type="EMBL" id="RWR19226.1"/>
    </source>
</evidence>
<dbReference type="AlphaFoldDB" id="A0A443JF77"/>
<gene>
    <name evidence="6" type="ORF">D2T30_14045</name>
    <name evidence="7" type="ORF">D2T31_15245</name>
</gene>
<sequence>MTRTPSRPTPRRKRSPEDTAGVSQVDAAVEFLRARIMDLTLEPGSRIDERLLISDFGLGRTPAREALNRLAMEGFVQLRANRGGAFVAPLGFEDFGQLIEAHQFCEAMLSHRLQIDYPGLLEKLEAIQQRYVVAVNQRDYLRITDINTEFHMCFYETMRNQLIADYALKILRLVSRVLNWTYRNELPETEHQNEQFTLNLAQHDEIIDTVRRKDLAKLSVILPEHAAYVQVRLIHILNRRAVRADFSPFPPTQKTEAEHILD</sequence>
<dbReference type="InterPro" id="IPR011711">
    <property type="entry name" value="GntR_C"/>
</dbReference>
<evidence type="ECO:0000256" key="2">
    <source>
        <dbReference type="ARBA" id="ARBA00023125"/>
    </source>
</evidence>
<dbReference type="InterPro" id="IPR036390">
    <property type="entry name" value="WH_DNA-bd_sf"/>
</dbReference>
<keyword evidence="3" id="KW-0804">Transcription</keyword>
<feature type="domain" description="HTH gntR-type" evidence="5">
    <location>
        <begin position="22"/>
        <end position="90"/>
    </location>
</feature>
<comment type="caution">
    <text evidence="6">The sequence shown here is derived from an EMBL/GenBank/DDBJ whole genome shotgun (WGS) entry which is preliminary data.</text>
</comment>
<dbReference type="InterPro" id="IPR000524">
    <property type="entry name" value="Tscrpt_reg_HTH_GntR"/>
</dbReference>
<name>A0A443JF77_9RHOB</name>
<dbReference type="SUPFAM" id="SSF48008">
    <property type="entry name" value="GntR ligand-binding domain-like"/>
    <property type="match status" value="1"/>
</dbReference>
<dbReference type="SUPFAM" id="SSF46785">
    <property type="entry name" value="Winged helix' DNA-binding domain"/>
    <property type="match status" value="1"/>
</dbReference>
<reference evidence="8 9" key="1">
    <citation type="submission" date="2019-01" db="EMBL/GenBank/DDBJ databases">
        <title>Sinorhodobacter populi sp. nov. isolated from the symptomatic bark tissue of Populus euramericana canker.</title>
        <authorList>
            <person name="Xu G."/>
        </authorList>
    </citation>
    <scope>NUCLEOTIDE SEQUENCE [LARGE SCALE GENOMIC DNA]</scope>
    <source>
        <strain evidence="7 9">D19-10-3-21</strain>
        <strain evidence="6 8">SK2B-1</strain>
    </source>
</reference>
<dbReference type="PANTHER" id="PTHR43537:SF49">
    <property type="entry name" value="TRANSCRIPTIONAL REGULATORY PROTEIN"/>
    <property type="match status" value="1"/>
</dbReference>
<dbReference type="GO" id="GO:0003700">
    <property type="term" value="F:DNA-binding transcription factor activity"/>
    <property type="evidence" value="ECO:0007669"/>
    <property type="project" value="InterPro"/>
</dbReference>
<evidence type="ECO:0000256" key="4">
    <source>
        <dbReference type="SAM" id="MobiDB-lite"/>
    </source>
</evidence>
<dbReference type="GO" id="GO:0003677">
    <property type="term" value="F:DNA binding"/>
    <property type="evidence" value="ECO:0007669"/>
    <property type="project" value="UniProtKB-KW"/>
</dbReference>
<keyword evidence="1" id="KW-0805">Transcription regulation</keyword>
<dbReference type="InterPro" id="IPR036388">
    <property type="entry name" value="WH-like_DNA-bd_sf"/>
</dbReference>